<protein>
    <submittedName>
        <fullName evidence="3">Uncharacterized protein</fullName>
    </submittedName>
</protein>
<dbReference type="EMBL" id="JBHUDK010000010">
    <property type="protein sequence ID" value="MFD1599690.1"/>
    <property type="molecule type" value="Genomic_DNA"/>
</dbReference>
<organism evidence="3 4">
    <name type="scientific">Halobellus rarus</name>
    <dbReference type="NCBI Taxonomy" id="1126237"/>
    <lineage>
        <taxon>Archaea</taxon>
        <taxon>Methanobacteriati</taxon>
        <taxon>Methanobacteriota</taxon>
        <taxon>Stenosarchaea group</taxon>
        <taxon>Halobacteria</taxon>
        <taxon>Halobacteriales</taxon>
        <taxon>Haloferacaceae</taxon>
        <taxon>Halobellus</taxon>
    </lineage>
</organism>
<feature type="region of interest" description="Disordered" evidence="1">
    <location>
        <begin position="57"/>
        <end position="137"/>
    </location>
</feature>
<feature type="compositionally biased region" description="Gly residues" evidence="1">
    <location>
        <begin position="110"/>
        <end position="121"/>
    </location>
</feature>
<feature type="transmembrane region" description="Helical" evidence="2">
    <location>
        <begin position="27"/>
        <end position="47"/>
    </location>
</feature>
<keyword evidence="4" id="KW-1185">Reference proteome</keyword>
<feature type="compositionally biased region" description="Acidic residues" evidence="1">
    <location>
        <begin position="81"/>
        <end position="92"/>
    </location>
</feature>
<evidence type="ECO:0000313" key="3">
    <source>
        <dbReference type="EMBL" id="MFD1599690.1"/>
    </source>
</evidence>
<gene>
    <name evidence="3" type="ORF">ACFSBX_12070</name>
</gene>
<keyword evidence="2" id="KW-1133">Transmembrane helix</keyword>
<evidence type="ECO:0000256" key="1">
    <source>
        <dbReference type="SAM" id="MobiDB-lite"/>
    </source>
</evidence>
<dbReference type="Pfam" id="PF24334">
    <property type="entry name" value="DUF7502"/>
    <property type="match status" value="1"/>
</dbReference>
<dbReference type="InterPro" id="IPR055925">
    <property type="entry name" value="DUF7502"/>
</dbReference>
<proteinExistence type="predicted"/>
<keyword evidence="2" id="KW-0812">Transmembrane</keyword>
<evidence type="ECO:0000256" key="2">
    <source>
        <dbReference type="SAM" id="Phobius"/>
    </source>
</evidence>
<comment type="caution">
    <text evidence="3">The sequence shown here is derived from an EMBL/GenBank/DDBJ whole genome shotgun (WGS) entry which is preliminary data.</text>
</comment>
<reference evidence="3 4" key="1">
    <citation type="journal article" date="2019" name="Int. J. Syst. Evol. Microbiol.">
        <title>The Global Catalogue of Microorganisms (GCM) 10K type strain sequencing project: providing services to taxonomists for standard genome sequencing and annotation.</title>
        <authorList>
            <consortium name="The Broad Institute Genomics Platform"/>
            <consortium name="The Broad Institute Genome Sequencing Center for Infectious Disease"/>
            <person name="Wu L."/>
            <person name="Ma J."/>
        </authorList>
    </citation>
    <scope>NUCLEOTIDE SEQUENCE [LARGE SCALE GENOMIC DNA]</scope>
    <source>
        <strain evidence="3 4">CGMCC 1.12121</strain>
    </source>
</reference>
<sequence>MARRLYGDVIETLGRTSTLELVETRRVAVTVVLVVIVSLASVQIAVVDPDLAGLLGAGGGDPSVDRPDDDELQDGDQILGDPEDVEAGDEFENISVPGTGEGSGDAPTGPGDGFGGGGGTGEFDSQQAGFAGEERIEDAELVREYNLRIRELDDDEDGTTNDAR</sequence>
<name>A0ABD6CNQ5_9EURY</name>
<keyword evidence="2" id="KW-0472">Membrane</keyword>
<accession>A0ABD6CNQ5</accession>
<dbReference type="RefSeq" id="WP_390277634.1">
    <property type="nucleotide sequence ID" value="NZ_JBHUDK010000010.1"/>
</dbReference>
<dbReference type="AlphaFoldDB" id="A0ABD6CNQ5"/>
<evidence type="ECO:0000313" key="4">
    <source>
        <dbReference type="Proteomes" id="UP001597085"/>
    </source>
</evidence>
<dbReference type="Proteomes" id="UP001597085">
    <property type="component" value="Unassembled WGS sequence"/>
</dbReference>